<dbReference type="OrthoDB" id="6415790at2759"/>
<comment type="subcellular location">
    <subcellularLocation>
        <location evidence="1">Membrane</location>
        <topology evidence="1">Multi-pass membrane protein</topology>
    </subcellularLocation>
</comment>
<dbReference type="PANTHER" id="PTHR12778:SF9">
    <property type="entry name" value="ACETYL-COENZYME A TRANSPORTER 1"/>
    <property type="match status" value="1"/>
</dbReference>
<name>A0A814JNL8_9BILA</name>
<keyword evidence="3 5" id="KW-1133">Transmembrane helix</keyword>
<feature type="transmembrane region" description="Helical" evidence="5">
    <location>
        <begin position="78"/>
        <end position="99"/>
    </location>
</feature>
<dbReference type="Pfam" id="PF13000">
    <property type="entry name" value="Acatn"/>
    <property type="match status" value="2"/>
</dbReference>
<proteinExistence type="predicted"/>
<dbReference type="Proteomes" id="UP000663881">
    <property type="component" value="Unassembled WGS sequence"/>
</dbReference>
<keyword evidence="2 5" id="KW-0812">Transmembrane</keyword>
<evidence type="ECO:0000256" key="3">
    <source>
        <dbReference type="ARBA" id="ARBA00022989"/>
    </source>
</evidence>
<sequence>MSSKENIYIGHILLIIILYLLQGFIQGLTSSIQLYLASYKASWQQQATFSWVFYPFSLKILWAPILDSVYYYRFGRYLTWLIPIQIIIGIILITMSFYLESLLINLEILPLTFIFIIIYFLIASQDIVVDGWSVVLFSSSNPQWASTGQTIGQVIGYFLASTVLITFESSNFTNTYIREPLSLPKRSSGLFTLQQFTFFGGIGFFIISIIISVIFFFKRPSCKPINLNVQKKIYKKLDLFETYSSILKLFQKQCMRKFTLILLTFEVGFAATNYMTTLSLSEYGITRDTIALVNIPPVVLYIIIPLYMSRIRRPLKWFAYGYIPRLISALILAIYIHFIPDIIHRSYFYPILIILFCMNQAALYIMVVARVGFCARISEPEIAGTYMTLLATISNLGQSFLSTLVLYIANWLPKTHAYSIEVGGCIIFGLIWIRLFWYTLRDLDNLPVEEWYLKPPTDVNITVFYDTKDTVKYN</sequence>
<evidence type="ECO:0000313" key="8">
    <source>
        <dbReference type="Proteomes" id="UP000663891"/>
    </source>
</evidence>
<feature type="transmembrane region" description="Helical" evidence="5">
    <location>
        <begin position="258"/>
        <end position="277"/>
    </location>
</feature>
<accession>A0A814JNL8</accession>
<dbReference type="SUPFAM" id="SSF103473">
    <property type="entry name" value="MFS general substrate transporter"/>
    <property type="match status" value="1"/>
</dbReference>
<dbReference type="InterPro" id="IPR004752">
    <property type="entry name" value="AmpG_permease/AT-1"/>
</dbReference>
<dbReference type="InterPro" id="IPR024371">
    <property type="entry name" value="AcetylCoA_trans_1-like"/>
</dbReference>
<comment type="caution">
    <text evidence="6">The sequence shown here is derived from an EMBL/GenBank/DDBJ whole genome shotgun (WGS) entry which is preliminary data.</text>
</comment>
<dbReference type="GO" id="GO:0016020">
    <property type="term" value="C:membrane"/>
    <property type="evidence" value="ECO:0007669"/>
    <property type="project" value="UniProtKB-SubCell"/>
</dbReference>
<feature type="transmembrane region" description="Helical" evidence="5">
    <location>
        <begin position="289"/>
        <end position="307"/>
    </location>
</feature>
<keyword evidence="4 5" id="KW-0472">Membrane</keyword>
<evidence type="ECO:0000256" key="4">
    <source>
        <dbReference type="ARBA" id="ARBA00023136"/>
    </source>
</evidence>
<feature type="transmembrane region" description="Helical" evidence="5">
    <location>
        <begin position="12"/>
        <end position="36"/>
    </location>
</feature>
<protein>
    <recommendedName>
        <fullName evidence="9">Acetyl-coenzyme A transporter 1</fullName>
    </recommendedName>
</protein>
<evidence type="ECO:0000256" key="1">
    <source>
        <dbReference type="ARBA" id="ARBA00004141"/>
    </source>
</evidence>
<dbReference type="EMBL" id="CAJOAY010000668">
    <property type="protein sequence ID" value="CAF3712759.1"/>
    <property type="molecule type" value="Genomic_DNA"/>
</dbReference>
<feature type="transmembrane region" description="Helical" evidence="5">
    <location>
        <begin position="351"/>
        <end position="373"/>
    </location>
</feature>
<dbReference type="GO" id="GO:0035348">
    <property type="term" value="P:acetyl-CoA transmembrane transport"/>
    <property type="evidence" value="ECO:0007669"/>
    <property type="project" value="InterPro"/>
</dbReference>
<dbReference type="Gene3D" id="1.20.1250.20">
    <property type="entry name" value="MFS general substrate transporter like domains"/>
    <property type="match status" value="1"/>
</dbReference>
<evidence type="ECO:0000256" key="2">
    <source>
        <dbReference type="ARBA" id="ARBA00022692"/>
    </source>
</evidence>
<evidence type="ECO:0008006" key="9">
    <source>
        <dbReference type="Google" id="ProtNLM"/>
    </source>
</evidence>
<dbReference type="Proteomes" id="UP000663891">
    <property type="component" value="Unassembled WGS sequence"/>
</dbReference>
<evidence type="ECO:0000256" key="5">
    <source>
        <dbReference type="SAM" id="Phobius"/>
    </source>
</evidence>
<dbReference type="PANTHER" id="PTHR12778">
    <property type="entry name" value="SOLUTE CARRIER FAMILY 33 ACETYL-COA TRANSPORTER -RELATED"/>
    <property type="match status" value="1"/>
</dbReference>
<feature type="transmembrane region" description="Helical" evidence="5">
    <location>
        <begin position="415"/>
        <end position="437"/>
    </location>
</feature>
<dbReference type="AlphaFoldDB" id="A0A814JNL8"/>
<dbReference type="InterPro" id="IPR036259">
    <property type="entry name" value="MFS_trans_sf"/>
</dbReference>
<dbReference type="GO" id="GO:0008521">
    <property type="term" value="F:acetyl-CoA transmembrane transporter activity"/>
    <property type="evidence" value="ECO:0007669"/>
    <property type="project" value="InterPro"/>
</dbReference>
<feature type="transmembrane region" description="Helical" evidence="5">
    <location>
        <begin position="111"/>
        <end position="138"/>
    </location>
</feature>
<gene>
    <name evidence="7" type="ORF">OKA104_LOCUS13301</name>
    <name evidence="6" type="ORF">VCS650_LOCUS16721</name>
</gene>
<evidence type="ECO:0000313" key="6">
    <source>
        <dbReference type="EMBL" id="CAF1038251.1"/>
    </source>
</evidence>
<dbReference type="EMBL" id="CAJNON010000150">
    <property type="protein sequence ID" value="CAF1038251.1"/>
    <property type="molecule type" value="Genomic_DNA"/>
</dbReference>
<feature type="transmembrane region" description="Helical" evidence="5">
    <location>
        <begin position="385"/>
        <end position="409"/>
    </location>
</feature>
<reference evidence="6" key="1">
    <citation type="submission" date="2021-02" db="EMBL/GenBank/DDBJ databases">
        <authorList>
            <person name="Nowell W R."/>
        </authorList>
    </citation>
    <scope>NUCLEOTIDE SEQUENCE</scope>
</reference>
<feature type="transmembrane region" description="Helical" evidence="5">
    <location>
        <begin position="196"/>
        <end position="217"/>
    </location>
</feature>
<organism evidence="6 8">
    <name type="scientific">Adineta steineri</name>
    <dbReference type="NCBI Taxonomy" id="433720"/>
    <lineage>
        <taxon>Eukaryota</taxon>
        <taxon>Metazoa</taxon>
        <taxon>Spiralia</taxon>
        <taxon>Gnathifera</taxon>
        <taxon>Rotifera</taxon>
        <taxon>Eurotatoria</taxon>
        <taxon>Bdelloidea</taxon>
        <taxon>Adinetida</taxon>
        <taxon>Adinetidae</taxon>
        <taxon>Adineta</taxon>
    </lineage>
</organism>
<evidence type="ECO:0000313" key="7">
    <source>
        <dbReference type="EMBL" id="CAF3712759.1"/>
    </source>
</evidence>
<feature type="transmembrane region" description="Helical" evidence="5">
    <location>
        <begin position="319"/>
        <end position="339"/>
    </location>
</feature>